<keyword evidence="3" id="KW-0012">Acyltransferase</keyword>
<dbReference type="FunFam" id="3.30.559.10:FF:000015">
    <property type="entry name" value="Spermidine hydroxycinnamoyl transferase"/>
    <property type="match status" value="1"/>
</dbReference>
<dbReference type="Gene3D" id="3.30.559.10">
    <property type="entry name" value="Chloramphenicol acetyltransferase-like domain"/>
    <property type="match status" value="2"/>
</dbReference>
<keyword evidence="5" id="KW-1185">Reference proteome</keyword>
<keyword evidence="2" id="KW-0808">Transferase</keyword>
<dbReference type="FunFam" id="3.30.559.10:FF:000008">
    <property type="entry name" value="Tryptamine hydroxycinnamoyl transferase"/>
    <property type="match status" value="1"/>
</dbReference>
<evidence type="ECO:0000313" key="4">
    <source>
        <dbReference type="EMBL" id="CAI9098790.1"/>
    </source>
</evidence>
<dbReference type="PANTHER" id="PTHR31642">
    <property type="entry name" value="TRICHOTHECENE 3-O-ACETYLTRANSFERASE"/>
    <property type="match status" value="1"/>
</dbReference>
<dbReference type="PANTHER" id="PTHR31642:SF260">
    <property type="entry name" value="SHIKIMATE O-HYDROXYCINNAMOYLTRANSFERASE-LIKE"/>
    <property type="match status" value="1"/>
</dbReference>
<proteinExistence type="inferred from homology"/>
<dbReference type="SUPFAM" id="SSF52777">
    <property type="entry name" value="CoA-dependent acyltransferases"/>
    <property type="match status" value="1"/>
</dbReference>
<dbReference type="InterPro" id="IPR050317">
    <property type="entry name" value="Plant_Fungal_Acyltransferase"/>
</dbReference>
<name>A0AAV1CV06_OLDCO</name>
<organism evidence="4 5">
    <name type="scientific">Oldenlandia corymbosa var. corymbosa</name>
    <dbReference type="NCBI Taxonomy" id="529605"/>
    <lineage>
        <taxon>Eukaryota</taxon>
        <taxon>Viridiplantae</taxon>
        <taxon>Streptophyta</taxon>
        <taxon>Embryophyta</taxon>
        <taxon>Tracheophyta</taxon>
        <taxon>Spermatophyta</taxon>
        <taxon>Magnoliopsida</taxon>
        <taxon>eudicotyledons</taxon>
        <taxon>Gunneridae</taxon>
        <taxon>Pentapetalae</taxon>
        <taxon>asterids</taxon>
        <taxon>lamiids</taxon>
        <taxon>Gentianales</taxon>
        <taxon>Rubiaceae</taxon>
        <taxon>Rubioideae</taxon>
        <taxon>Spermacoceae</taxon>
        <taxon>Hedyotis-Oldenlandia complex</taxon>
        <taxon>Oldenlandia</taxon>
    </lineage>
</organism>
<accession>A0AAV1CV06</accession>
<evidence type="ECO:0000256" key="3">
    <source>
        <dbReference type="ARBA" id="ARBA00023315"/>
    </source>
</evidence>
<dbReference type="GO" id="GO:0050266">
    <property type="term" value="F:rosmarinate synthase activity"/>
    <property type="evidence" value="ECO:0007669"/>
    <property type="project" value="UniProtKB-ARBA"/>
</dbReference>
<dbReference type="Pfam" id="PF02458">
    <property type="entry name" value="Transferase"/>
    <property type="match status" value="1"/>
</dbReference>
<evidence type="ECO:0000313" key="5">
    <source>
        <dbReference type="Proteomes" id="UP001161247"/>
    </source>
</evidence>
<reference evidence="4" key="1">
    <citation type="submission" date="2023-03" db="EMBL/GenBank/DDBJ databases">
        <authorList>
            <person name="Julca I."/>
        </authorList>
    </citation>
    <scope>NUCLEOTIDE SEQUENCE</scope>
</reference>
<sequence length="438" mass="48656">MGSDKMKTTVKETTMVRPAEPTPLKRLWNSNLDLLVARIHILTVYFYKPNGSSNFFDGPVLKQALSNVLVSFYPMAGRLGRDEEGRIEIDCNGEGVLYVDAETDSSLDDFGDFTPSPELRKLFVPAIDYSGDISSYPLAMFQVTRFKCGGVALGTGVHHNLSDGLSSLHFINTWSDIARGLSIAVPPFIDRTLLRARDPPKPVFEHVEYHLPPTLKPESGGTKVPKSGLKTSTTSILRINPEQLTRLKAKSNNEGSTYEILAAHLWRTTCRARGLDDDQSTKLYVATDGRSRLSPPLPPGYLGNVVFTSTPIAESSELQSEPLANSAKRIHNALARMDDEYLRSALDYLEIQPDLSALVRGPQYFASPNLNINSWTRLPVYDADFGWGRPIHMGPASILYEGTIYILPSPNNKDRSLSLAVCLDADHMPLFQKYLYDF</sequence>
<evidence type="ECO:0000256" key="1">
    <source>
        <dbReference type="ARBA" id="ARBA00009861"/>
    </source>
</evidence>
<dbReference type="Proteomes" id="UP001161247">
    <property type="component" value="Chromosome 3"/>
</dbReference>
<dbReference type="InterPro" id="IPR023213">
    <property type="entry name" value="CAT-like_dom_sf"/>
</dbReference>
<protein>
    <submittedName>
        <fullName evidence="4">OLC1v1035497C1</fullName>
    </submittedName>
</protein>
<comment type="similarity">
    <text evidence="1">Belongs to the plant acyltransferase family.</text>
</comment>
<dbReference type="AlphaFoldDB" id="A0AAV1CV06"/>
<gene>
    <name evidence="4" type="ORF">OLC1_LOCUS8923</name>
</gene>
<dbReference type="EMBL" id="OX459120">
    <property type="protein sequence ID" value="CAI9098790.1"/>
    <property type="molecule type" value="Genomic_DNA"/>
</dbReference>
<evidence type="ECO:0000256" key="2">
    <source>
        <dbReference type="ARBA" id="ARBA00022679"/>
    </source>
</evidence>